<dbReference type="PANTHER" id="PTHR13479:SF40">
    <property type="entry name" value="SMALL RIBOSOMAL SUBUNIT PROTEIN BS18M"/>
    <property type="match status" value="1"/>
</dbReference>
<evidence type="ECO:0000256" key="4">
    <source>
        <dbReference type="HAMAP-Rule" id="MF_00270"/>
    </source>
</evidence>
<evidence type="ECO:0000313" key="7">
    <source>
        <dbReference type="Proteomes" id="UP000319776"/>
    </source>
</evidence>
<dbReference type="GO" id="GO:0006412">
    <property type="term" value="P:translation"/>
    <property type="evidence" value="ECO:0007669"/>
    <property type="project" value="UniProtKB-UniRule"/>
</dbReference>
<organism evidence="6 7">
    <name type="scientific">[Mycoplasma] falconis</name>
    <dbReference type="NCBI Taxonomy" id="92403"/>
    <lineage>
        <taxon>Bacteria</taxon>
        <taxon>Bacillati</taxon>
        <taxon>Mycoplasmatota</taxon>
        <taxon>Mycoplasmoidales</taxon>
        <taxon>Metamycoplasmataceae</taxon>
        <taxon>Metamycoplasma</taxon>
    </lineage>
</organism>
<name>A0A501X9U1_9BACT</name>
<proteinExistence type="inferred from homology"/>
<dbReference type="OrthoDB" id="9812008at2"/>
<dbReference type="EMBL" id="VFSS01000007">
    <property type="protein sequence ID" value="TPE57199.1"/>
    <property type="molecule type" value="Genomic_DNA"/>
</dbReference>
<dbReference type="InterPro" id="IPR001648">
    <property type="entry name" value="Ribosomal_bS18"/>
</dbReference>
<dbReference type="Proteomes" id="UP000319776">
    <property type="component" value="Unassembled WGS sequence"/>
</dbReference>
<comment type="subunit">
    <text evidence="4">Part of the 30S ribosomal subunit. Forms a tight heterodimer with protein bS6.</text>
</comment>
<dbReference type="RefSeq" id="WP_140781385.1">
    <property type="nucleotide sequence ID" value="NZ_VFSS01000007.1"/>
</dbReference>
<evidence type="ECO:0000256" key="3">
    <source>
        <dbReference type="ARBA" id="ARBA00023274"/>
    </source>
</evidence>
<keyword evidence="4" id="KW-0694">RNA-binding</keyword>
<sequence length="96" mass="10971">MARVVRKKLFARKRPCQFCLSDKPVTYIDYKNEEVLSRLVNLQGKILSSRITGTCAKHQRAVALAIKRARFVAILPYIGPVKKEKDVKKEVSVQNN</sequence>
<evidence type="ECO:0000256" key="1">
    <source>
        <dbReference type="ARBA" id="ARBA00005589"/>
    </source>
</evidence>
<keyword evidence="7" id="KW-1185">Reference proteome</keyword>
<evidence type="ECO:0000256" key="2">
    <source>
        <dbReference type="ARBA" id="ARBA00022980"/>
    </source>
</evidence>
<dbReference type="GO" id="GO:0022627">
    <property type="term" value="C:cytosolic small ribosomal subunit"/>
    <property type="evidence" value="ECO:0007669"/>
    <property type="project" value="TreeGrafter"/>
</dbReference>
<keyword evidence="3 4" id="KW-0687">Ribonucleoprotein</keyword>
<accession>A0A501X9U1</accession>
<dbReference type="HAMAP" id="MF_00270">
    <property type="entry name" value="Ribosomal_bS18"/>
    <property type="match status" value="1"/>
</dbReference>
<dbReference type="Pfam" id="PF01084">
    <property type="entry name" value="Ribosomal_S18"/>
    <property type="match status" value="1"/>
</dbReference>
<evidence type="ECO:0000256" key="5">
    <source>
        <dbReference type="RuleBase" id="RU003910"/>
    </source>
</evidence>
<comment type="similarity">
    <text evidence="1 4 5">Belongs to the bacterial ribosomal protein bS18 family.</text>
</comment>
<dbReference type="AlphaFoldDB" id="A0A501X9U1"/>
<dbReference type="InterPro" id="IPR036870">
    <property type="entry name" value="Ribosomal_bS18_sf"/>
</dbReference>
<reference evidence="6 7" key="1">
    <citation type="submission" date="2019-06" db="EMBL/GenBank/DDBJ databases">
        <title>Mycoplasma falconis type strain whole genome sequence.</title>
        <authorList>
            <person name="Spergser J."/>
        </authorList>
    </citation>
    <scope>NUCLEOTIDE SEQUENCE [LARGE SCALE GENOMIC DNA]</scope>
    <source>
        <strain evidence="6 7">ATCC 51372</strain>
    </source>
</reference>
<dbReference type="PANTHER" id="PTHR13479">
    <property type="entry name" value="30S RIBOSOMAL PROTEIN S18"/>
    <property type="match status" value="1"/>
</dbReference>
<dbReference type="GO" id="GO:0070181">
    <property type="term" value="F:small ribosomal subunit rRNA binding"/>
    <property type="evidence" value="ECO:0007669"/>
    <property type="project" value="TreeGrafter"/>
</dbReference>
<comment type="function">
    <text evidence="4">Binds as a heterodimer with protein bS6 to the central domain of the 16S rRNA, where it helps stabilize the platform of the 30S subunit.</text>
</comment>
<keyword evidence="4" id="KW-0699">rRNA-binding</keyword>
<dbReference type="SUPFAM" id="SSF46911">
    <property type="entry name" value="Ribosomal protein S18"/>
    <property type="match status" value="1"/>
</dbReference>
<comment type="caution">
    <text evidence="6">The sequence shown here is derived from an EMBL/GenBank/DDBJ whole genome shotgun (WGS) entry which is preliminary data.</text>
</comment>
<dbReference type="PRINTS" id="PR00974">
    <property type="entry name" value="RIBOSOMALS18"/>
</dbReference>
<protein>
    <recommendedName>
        <fullName evidence="4">Small ribosomal subunit protein bS18</fullName>
    </recommendedName>
</protein>
<evidence type="ECO:0000313" key="6">
    <source>
        <dbReference type="EMBL" id="TPE57199.1"/>
    </source>
</evidence>
<gene>
    <name evidence="4 6" type="primary">rpsR</name>
    <name evidence="6" type="ORF">FJO69_02180</name>
</gene>
<dbReference type="Gene3D" id="4.10.640.10">
    <property type="entry name" value="Ribosomal protein S18"/>
    <property type="match status" value="1"/>
</dbReference>
<dbReference type="NCBIfam" id="TIGR00165">
    <property type="entry name" value="S18"/>
    <property type="match status" value="1"/>
</dbReference>
<dbReference type="GO" id="GO:0003735">
    <property type="term" value="F:structural constituent of ribosome"/>
    <property type="evidence" value="ECO:0007669"/>
    <property type="project" value="InterPro"/>
</dbReference>
<keyword evidence="2 4" id="KW-0689">Ribosomal protein</keyword>